<protein>
    <submittedName>
        <fullName evidence="1">Uncharacterized protein</fullName>
    </submittedName>
</protein>
<gene>
    <name evidence="1" type="ORF">NA56DRAFT_755984</name>
</gene>
<dbReference type="Proteomes" id="UP000235672">
    <property type="component" value="Unassembled WGS sequence"/>
</dbReference>
<organism evidence="1 2">
    <name type="scientific">Hyaloscypha hepaticicola</name>
    <dbReference type="NCBI Taxonomy" id="2082293"/>
    <lineage>
        <taxon>Eukaryota</taxon>
        <taxon>Fungi</taxon>
        <taxon>Dikarya</taxon>
        <taxon>Ascomycota</taxon>
        <taxon>Pezizomycotina</taxon>
        <taxon>Leotiomycetes</taxon>
        <taxon>Helotiales</taxon>
        <taxon>Hyaloscyphaceae</taxon>
        <taxon>Hyaloscypha</taxon>
    </lineage>
</organism>
<proteinExistence type="predicted"/>
<sequence length="78" mass="8649">MKFQKQKFLLHQPSPSSSKTTNLFPLITKASEKHDDGLVKALEIFLMALWLAGTLCSGSVCISAFKDCLQRLNSSQGY</sequence>
<evidence type="ECO:0000313" key="1">
    <source>
        <dbReference type="EMBL" id="PMD13150.1"/>
    </source>
</evidence>
<keyword evidence="2" id="KW-1185">Reference proteome</keyword>
<accession>A0A2J6PGJ8</accession>
<name>A0A2J6PGJ8_9HELO</name>
<evidence type="ECO:0000313" key="2">
    <source>
        <dbReference type="Proteomes" id="UP000235672"/>
    </source>
</evidence>
<dbReference type="EMBL" id="KZ613535">
    <property type="protein sequence ID" value="PMD13150.1"/>
    <property type="molecule type" value="Genomic_DNA"/>
</dbReference>
<dbReference type="AlphaFoldDB" id="A0A2J6PGJ8"/>
<reference evidence="1 2" key="1">
    <citation type="submission" date="2016-05" db="EMBL/GenBank/DDBJ databases">
        <title>A degradative enzymes factory behind the ericoid mycorrhizal symbiosis.</title>
        <authorList>
            <consortium name="DOE Joint Genome Institute"/>
            <person name="Martino E."/>
            <person name="Morin E."/>
            <person name="Grelet G."/>
            <person name="Kuo A."/>
            <person name="Kohler A."/>
            <person name="Daghino S."/>
            <person name="Barry K."/>
            <person name="Choi C."/>
            <person name="Cichocki N."/>
            <person name="Clum A."/>
            <person name="Copeland A."/>
            <person name="Hainaut M."/>
            <person name="Haridas S."/>
            <person name="Labutti K."/>
            <person name="Lindquist E."/>
            <person name="Lipzen A."/>
            <person name="Khouja H.-R."/>
            <person name="Murat C."/>
            <person name="Ohm R."/>
            <person name="Olson A."/>
            <person name="Spatafora J."/>
            <person name="Veneault-Fourrey C."/>
            <person name="Henrissat B."/>
            <person name="Grigoriev I."/>
            <person name="Martin F."/>
            <person name="Perotto S."/>
        </authorList>
    </citation>
    <scope>NUCLEOTIDE SEQUENCE [LARGE SCALE GENOMIC DNA]</scope>
    <source>
        <strain evidence="1 2">UAMH 7357</strain>
    </source>
</reference>